<evidence type="ECO:0000313" key="4">
    <source>
        <dbReference type="Proteomes" id="UP000272464"/>
    </source>
</evidence>
<proteinExistence type="predicted"/>
<gene>
    <name evidence="3" type="ORF">EJP77_10725</name>
</gene>
<dbReference type="Proteomes" id="UP000272464">
    <property type="component" value="Unassembled WGS sequence"/>
</dbReference>
<organism evidence="3 4">
    <name type="scientific">Paenibacillus zeisoli</name>
    <dbReference type="NCBI Taxonomy" id="2496267"/>
    <lineage>
        <taxon>Bacteria</taxon>
        <taxon>Bacillati</taxon>
        <taxon>Bacillota</taxon>
        <taxon>Bacilli</taxon>
        <taxon>Bacillales</taxon>
        <taxon>Paenibacillaceae</taxon>
        <taxon>Paenibacillus</taxon>
    </lineage>
</organism>
<feature type="signal peptide" evidence="1">
    <location>
        <begin position="1"/>
        <end position="25"/>
    </location>
</feature>
<evidence type="ECO:0000259" key="2">
    <source>
        <dbReference type="Pfam" id="PF07833"/>
    </source>
</evidence>
<accession>A0A433XCJ1</accession>
<keyword evidence="1" id="KW-0732">Signal</keyword>
<dbReference type="Pfam" id="PF07833">
    <property type="entry name" value="Cu_amine_oxidN1"/>
    <property type="match status" value="1"/>
</dbReference>
<dbReference type="InterPro" id="IPR036582">
    <property type="entry name" value="Mao_N_sf"/>
</dbReference>
<feature type="domain" description="Copper amine oxidase-like N-terminal" evidence="2">
    <location>
        <begin position="34"/>
        <end position="139"/>
    </location>
</feature>
<reference evidence="3 4" key="1">
    <citation type="submission" date="2018-12" db="EMBL/GenBank/DDBJ databases">
        <authorList>
            <person name="Sun L."/>
            <person name="Chen Z."/>
        </authorList>
    </citation>
    <scope>NUCLEOTIDE SEQUENCE [LARGE SCALE GENOMIC DNA]</scope>
    <source>
        <strain evidence="3 4">3-5-3</strain>
    </source>
</reference>
<keyword evidence="4" id="KW-1185">Reference proteome</keyword>
<name>A0A433XCJ1_9BACL</name>
<dbReference type="OrthoDB" id="2663921at2"/>
<sequence>MKRVVFLLTIIALIASLSWHTQAQAAASPIRIYMNGIKLAADQAPIEKEGRVLLPLRAIFEALDATVDWNAKTSMITAKKGSTKVTLKLNSKAATLNNQKVTLDVPAQEVNGRTLVPVRFVSTALGADVEWRASTRSVHVSHSDTPEPTELSPVAYVTPRIISQYGDGRDLNVSFSKSANESLVSQYRVLVVKTSRTGAFGETAARQVSSANYTAVGLQGSDRSVNLSSNTRDTDGELLRSGLSYTVYVLTVGSKGQSVLSSASGAVTLGSNTAASSVKGTDIADYGDGRDLSVSFTKAQNESNIANYRVFVVKTRDVNSFSPSAASSAAVSNYTTVNKTGASSLSVTLGSSARDTSGEYIKNGVSYTIYVLSVSSNLSIASHQLSAGSQAFTLSSGTVTAPYITGVSDVSDYGDGRDVRISFNKVSDESLISGYRVFAVKEQNASSFTLSSANALYSSYYTTISKSGYNISQMLNSNSRDVNGTLLTNGTAYRFFVMAVGTGSYSGTNTLSSMSSSLTLWNNTNVNAVTNVGVSDVGDYNDGRDLRVTFTRAGNETNISHYRIFVVRSSSASNFGLSTANNLSSSYYTYVSKTGYNIDQLLPSSAKDTDGYPIRSGISYRVIVLSVGSGSSAGSNALSSYSSALTLYDNMNVSAVTGVSAADVNNNNNGTDLRVSFNRVSDESTLSQYRIFVVNNASAGSFNLASAQSSSYYTLVNKTGSNVSQVLASGARDTNGNLIQNGVAYRIFVLSLGGGYYAGSNALSSASAVITLANTTVGAAADVTAADTKNYGDARDLRITFNKAPDETALTEYRIFVVKSQYAANFTKAEAVSNPNYTSVSKTGGAITKDLASGAKDTDGNTIRSGISYSVYVLSVGTGSSALSASSQPVTLTDTSKVEPATNVTAAVNKDGAGKATGIAVTFDLSATPSNVKEYRVFVVPSGSGTFDLTSANDNTNFTKSSSGQLTIPVSSNDTTNQPISSGKYKVYVLAVSSIAGIPNALSAASAEITIGDPPAQVQAPVTVKAVTSVTASLDQTVPKQVNVTYTVPNDSNFASYTVALVPAGETTVTAANVLSLAVVSRSGNTGAAVLLDAAAVTAGTYKVYVLSIADGTNATINALSAPSSNITIGQ</sequence>
<dbReference type="SUPFAM" id="SSF55383">
    <property type="entry name" value="Copper amine oxidase, domain N"/>
    <property type="match status" value="1"/>
</dbReference>
<feature type="chain" id="PRO_5019366383" evidence="1">
    <location>
        <begin position="26"/>
        <end position="1131"/>
    </location>
</feature>
<protein>
    <submittedName>
        <fullName evidence="3">Copper amine oxidase N-terminal domain-containing protein</fullName>
    </submittedName>
</protein>
<dbReference type="RefSeq" id="WP_127199229.1">
    <property type="nucleotide sequence ID" value="NZ_RZNX01000003.1"/>
</dbReference>
<evidence type="ECO:0000313" key="3">
    <source>
        <dbReference type="EMBL" id="RUT31849.1"/>
    </source>
</evidence>
<evidence type="ECO:0000256" key="1">
    <source>
        <dbReference type="SAM" id="SignalP"/>
    </source>
</evidence>
<dbReference type="Gene3D" id="3.30.457.10">
    <property type="entry name" value="Copper amine oxidase-like, N-terminal domain"/>
    <property type="match status" value="1"/>
</dbReference>
<dbReference type="InterPro" id="IPR012854">
    <property type="entry name" value="Cu_amine_oxidase-like_N"/>
</dbReference>
<comment type="caution">
    <text evidence="3">The sequence shown here is derived from an EMBL/GenBank/DDBJ whole genome shotgun (WGS) entry which is preliminary data.</text>
</comment>
<dbReference type="EMBL" id="RZNX01000003">
    <property type="protein sequence ID" value="RUT31849.1"/>
    <property type="molecule type" value="Genomic_DNA"/>
</dbReference>
<dbReference type="AlphaFoldDB" id="A0A433XCJ1"/>